<gene>
    <name evidence="5" type="primary">amyA2</name>
    <name evidence="5" type="ORF">HMPREF0645_2199</name>
</gene>
<dbReference type="SUPFAM" id="SSF88713">
    <property type="entry name" value="Glycoside hydrolase/deacetylase"/>
    <property type="match status" value="1"/>
</dbReference>
<dbReference type="InterPro" id="IPR004300">
    <property type="entry name" value="Glyco_hydro_57_N"/>
</dbReference>
<dbReference type="Gene3D" id="3.20.110.20">
    <property type="match status" value="1"/>
</dbReference>
<keyword evidence="6" id="KW-1185">Reference proteome</keyword>
<dbReference type="PANTHER" id="PTHR36306">
    <property type="entry name" value="ALPHA-AMYLASE-RELATED-RELATED"/>
    <property type="match status" value="1"/>
</dbReference>
<sequence length="485" mass="54872">MKTICLYFEIHQIIHLKRYRFFDIGTDHYYYDDYENERSVTDVVERSYMPALNALEQMIQKGKGYFKVAFSLSGVGIEQMEMHAPQVLEKLQALNKTGCVEFLAEPYSHGLSSLIDADCFALDVKKQCDKIKEYFGKKPTVLRNSSLIYSDDIGLQASKMGFKGMLTEGAKHVLGWKSPHYVYNCALAPNLKLLLRDIKRSDDISLRFNNSEWEGYPMFADQYINEIDALPEGSQIVNIFMELSALGIAQPLSSNILDFLQALPEFAKLKGITFSTPSEICANFKSVGALEVPDTLSWVDEERDVSCWLGNPMQREAFEKLYSVSERVRIANDPRINQDWDYLQASNNFRFMTTKPSNVGLDRGIYSSAFDAFTNYMNILGDFITRINDRYPLEIDNEQLNSLLTAIKNQGEEIAMKDKEIARLQAKIEKMDAAGKKVTTARGTSARKTPAKKKTAKVTKPSTPTAKPKGKTAADVSQAEEKNKK</sequence>
<dbReference type="EMBL" id="ACKS01000081">
    <property type="protein sequence ID" value="EFA43430.1"/>
    <property type="molecule type" value="Genomic_DNA"/>
</dbReference>
<accession>D1PZ14</accession>
<evidence type="ECO:0000313" key="5">
    <source>
        <dbReference type="EMBL" id="EFA43430.1"/>
    </source>
</evidence>
<dbReference type="RefSeq" id="WP_007174302.1">
    <property type="nucleotide sequence ID" value="NZ_GG704781.1"/>
</dbReference>
<protein>
    <submittedName>
        <fullName evidence="5">Glycosyl hydrolase, family 57</fullName>
    </submittedName>
</protein>
<keyword evidence="5" id="KW-0378">Hydrolase</keyword>
<dbReference type="GO" id="GO:0005975">
    <property type="term" value="P:carbohydrate metabolic process"/>
    <property type="evidence" value="ECO:0007669"/>
    <property type="project" value="InterPro"/>
</dbReference>
<evidence type="ECO:0000256" key="3">
    <source>
        <dbReference type="SAM" id="MobiDB-lite"/>
    </source>
</evidence>
<dbReference type="eggNOG" id="COG1449">
    <property type="taxonomic scope" value="Bacteria"/>
</dbReference>
<dbReference type="CDD" id="cd10795">
    <property type="entry name" value="GH57N_MJA1_like"/>
    <property type="match status" value="1"/>
</dbReference>
<dbReference type="GO" id="GO:0016787">
    <property type="term" value="F:hydrolase activity"/>
    <property type="evidence" value="ECO:0007669"/>
    <property type="project" value="UniProtKB-KW"/>
</dbReference>
<evidence type="ECO:0000259" key="4">
    <source>
        <dbReference type="Pfam" id="PF03065"/>
    </source>
</evidence>
<dbReference type="Pfam" id="PF03065">
    <property type="entry name" value="Glyco_hydro_57"/>
    <property type="match status" value="1"/>
</dbReference>
<dbReference type="OrthoDB" id="138256at2"/>
<comment type="similarity">
    <text evidence="1">Belongs to the glycosyl hydrolase 57 family.</text>
</comment>
<evidence type="ECO:0000256" key="1">
    <source>
        <dbReference type="ARBA" id="ARBA00006821"/>
    </source>
</evidence>
<dbReference type="Proteomes" id="UP000003160">
    <property type="component" value="Unassembled WGS sequence"/>
</dbReference>
<reference evidence="5 6" key="1">
    <citation type="submission" date="2009-10" db="EMBL/GenBank/DDBJ databases">
        <authorList>
            <person name="Qin X."/>
            <person name="Bachman B."/>
            <person name="Battles P."/>
            <person name="Bell A."/>
            <person name="Bess C."/>
            <person name="Bickham C."/>
            <person name="Chaboub L."/>
            <person name="Chen D."/>
            <person name="Coyle M."/>
            <person name="Deiros D.R."/>
            <person name="Dinh H."/>
            <person name="Forbes L."/>
            <person name="Fowler G."/>
            <person name="Francisco L."/>
            <person name="Fu Q."/>
            <person name="Gubbala S."/>
            <person name="Hale W."/>
            <person name="Han Y."/>
            <person name="Hemphill L."/>
            <person name="Highlander S.K."/>
            <person name="Hirani K."/>
            <person name="Hogues M."/>
            <person name="Jackson L."/>
            <person name="Jakkamsetti A."/>
            <person name="Javaid M."/>
            <person name="Jiang H."/>
            <person name="Korchina V."/>
            <person name="Kovar C."/>
            <person name="Lara F."/>
            <person name="Lee S."/>
            <person name="Mata R."/>
            <person name="Mathew T."/>
            <person name="Moen C."/>
            <person name="Morales K."/>
            <person name="Munidasa M."/>
            <person name="Nazareth L."/>
            <person name="Ngo R."/>
            <person name="Nguyen L."/>
            <person name="Okwuonu G."/>
            <person name="Ongeri F."/>
            <person name="Patil S."/>
            <person name="Petrosino J."/>
            <person name="Pham C."/>
            <person name="Pham P."/>
            <person name="Pu L.-L."/>
            <person name="Puazo M."/>
            <person name="Raj R."/>
            <person name="Reid J."/>
            <person name="Rouhana J."/>
            <person name="Saada N."/>
            <person name="Shang Y."/>
            <person name="Simmons D."/>
            <person name="Thornton R."/>
            <person name="Warren J."/>
            <person name="Weissenberger G."/>
            <person name="Zhang J."/>
            <person name="Zhang L."/>
            <person name="Zhou C."/>
            <person name="Zhu D."/>
            <person name="Muzny D."/>
            <person name="Worley K."/>
            <person name="Gibbs R."/>
        </authorList>
    </citation>
    <scope>NUCLEOTIDE SEQUENCE [LARGE SCALE GENOMIC DNA]</scope>
    <source>
        <strain evidence="5 6">DSM 17361</strain>
    </source>
</reference>
<dbReference type="AlphaFoldDB" id="D1PZ14"/>
<organism evidence="5 6">
    <name type="scientific">Hallella bergensis DSM 17361</name>
    <dbReference type="NCBI Taxonomy" id="585502"/>
    <lineage>
        <taxon>Bacteria</taxon>
        <taxon>Pseudomonadati</taxon>
        <taxon>Bacteroidota</taxon>
        <taxon>Bacteroidia</taxon>
        <taxon>Bacteroidales</taxon>
        <taxon>Prevotellaceae</taxon>
        <taxon>Hallella</taxon>
    </lineage>
</organism>
<dbReference type="HOGENOM" id="CLU_033691_0_0_10"/>
<dbReference type="InterPro" id="IPR011330">
    <property type="entry name" value="Glyco_hydro/deAcase_b/a-brl"/>
</dbReference>
<dbReference type="InterPro" id="IPR052046">
    <property type="entry name" value="GH57_Enzymes"/>
</dbReference>
<proteinExistence type="inferred from homology"/>
<evidence type="ECO:0000313" key="6">
    <source>
        <dbReference type="Proteomes" id="UP000003160"/>
    </source>
</evidence>
<keyword evidence="2" id="KW-0119">Carbohydrate metabolism</keyword>
<feature type="compositionally biased region" description="Low complexity" evidence="3">
    <location>
        <begin position="458"/>
        <end position="474"/>
    </location>
</feature>
<evidence type="ECO:0000256" key="2">
    <source>
        <dbReference type="ARBA" id="ARBA00023277"/>
    </source>
</evidence>
<dbReference type="PANTHER" id="PTHR36306:SF1">
    <property type="entry name" value="ALPHA-AMYLASE-RELATED"/>
    <property type="match status" value="1"/>
</dbReference>
<comment type="caution">
    <text evidence="5">The sequence shown here is derived from an EMBL/GenBank/DDBJ whole genome shotgun (WGS) entry which is preliminary data.</text>
</comment>
<feature type="region of interest" description="Disordered" evidence="3">
    <location>
        <begin position="433"/>
        <end position="485"/>
    </location>
</feature>
<feature type="domain" description="Glycoside hydrolase family 57 N-terminal" evidence="4">
    <location>
        <begin position="6"/>
        <end position="292"/>
    </location>
</feature>
<name>D1PZ14_9BACT</name>